<evidence type="ECO:0000313" key="4">
    <source>
        <dbReference type="Proteomes" id="UP000683000"/>
    </source>
</evidence>
<evidence type="ECO:0000313" key="3">
    <source>
        <dbReference type="EMBL" id="KAG6374609.1"/>
    </source>
</evidence>
<dbReference type="EMBL" id="JAGFBS010000108">
    <property type="protein sequence ID" value="KAG6369083.1"/>
    <property type="molecule type" value="Genomic_DNA"/>
</dbReference>
<accession>A0A8I2YMJ8</accession>
<protein>
    <submittedName>
        <fullName evidence="3">Uncharacterized protein</fullName>
    </submittedName>
</protein>
<dbReference type="SUPFAM" id="SSF50978">
    <property type="entry name" value="WD40 repeat-like"/>
    <property type="match status" value="1"/>
</dbReference>
<dbReference type="EMBL" id="JAGFBS010000017">
    <property type="protein sequence ID" value="KAG6374609.1"/>
    <property type="molecule type" value="Genomic_DNA"/>
</dbReference>
<sequence>MLSIQSAGDVHIWDRETAALLRYIRPMNMSETRDMTCIGWNDGTDESMMFATGSHDGTVRVWSTAMVNRVDDEESSTEVDSDE</sequence>
<dbReference type="InterPro" id="IPR036322">
    <property type="entry name" value="WD40_repeat_dom_sf"/>
</dbReference>
<keyword evidence="4" id="KW-1185">Reference proteome</keyword>
<keyword evidence="1" id="KW-0853">WD repeat</keyword>
<feature type="repeat" description="WD" evidence="1">
    <location>
        <begin position="49"/>
        <end position="63"/>
    </location>
</feature>
<dbReference type="PROSITE" id="PS50082">
    <property type="entry name" value="WD_REPEATS_2"/>
    <property type="match status" value="1"/>
</dbReference>
<dbReference type="AlphaFoldDB" id="A0A8I2YMJ8"/>
<evidence type="ECO:0000313" key="2">
    <source>
        <dbReference type="EMBL" id="KAG6369083.1"/>
    </source>
</evidence>
<name>A0A8I2YMJ8_9AGAM</name>
<dbReference type="InterPro" id="IPR015943">
    <property type="entry name" value="WD40/YVTN_repeat-like_dom_sf"/>
</dbReference>
<proteinExistence type="predicted"/>
<reference evidence="3" key="1">
    <citation type="submission" date="2021-03" db="EMBL/GenBank/DDBJ databases">
        <title>Evolutionary innovations through gain and loss of genes in the ectomycorrhizal Boletales.</title>
        <authorList>
            <person name="Wu G."/>
            <person name="Miyauchi S."/>
            <person name="Morin E."/>
            <person name="Yang Z.-L."/>
            <person name="Xu J."/>
            <person name="Martin F.M."/>
        </authorList>
    </citation>
    <scope>NUCLEOTIDE SEQUENCE</scope>
    <source>
        <strain evidence="3">BR01</strain>
    </source>
</reference>
<gene>
    <name evidence="2" type="ORF">JVT61DRAFT_1499</name>
    <name evidence="3" type="ORF">JVT61DRAFT_3969</name>
</gene>
<organism evidence="3 4">
    <name type="scientific">Boletus reticuloceps</name>
    <dbReference type="NCBI Taxonomy" id="495285"/>
    <lineage>
        <taxon>Eukaryota</taxon>
        <taxon>Fungi</taxon>
        <taxon>Dikarya</taxon>
        <taxon>Basidiomycota</taxon>
        <taxon>Agaricomycotina</taxon>
        <taxon>Agaricomycetes</taxon>
        <taxon>Agaricomycetidae</taxon>
        <taxon>Boletales</taxon>
        <taxon>Boletineae</taxon>
        <taxon>Boletaceae</taxon>
        <taxon>Boletoideae</taxon>
        <taxon>Boletus</taxon>
    </lineage>
</organism>
<dbReference type="Proteomes" id="UP000683000">
    <property type="component" value="Unassembled WGS sequence"/>
</dbReference>
<comment type="caution">
    <text evidence="3">The sequence shown here is derived from an EMBL/GenBank/DDBJ whole genome shotgun (WGS) entry which is preliminary data.</text>
</comment>
<dbReference type="Gene3D" id="2.130.10.10">
    <property type="entry name" value="YVTN repeat-like/Quinoprotein amine dehydrogenase"/>
    <property type="match status" value="1"/>
</dbReference>
<evidence type="ECO:0000256" key="1">
    <source>
        <dbReference type="PROSITE-ProRule" id="PRU00221"/>
    </source>
</evidence>
<dbReference type="InterPro" id="IPR001680">
    <property type="entry name" value="WD40_rpt"/>
</dbReference>
<dbReference type="OrthoDB" id="2673707at2759"/>